<dbReference type="AlphaFoldDB" id="A0A316TVH2"/>
<evidence type="ECO:0000256" key="4">
    <source>
        <dbReference type="ARBA" id="ARBA00021948"/>
    </source>
</evidence>
<keyword evidence="10" id="KW-1185">Reference proteome</keyword>
<dbReference type="HAMAP" id="MF_00490">
    <property type="entry name" value="ComB"/>
    <property type="match status" value="1"/>
</dbReference>
<dbReference type="GO" id="GO:0050545">
    <property type="term" value="F:sulfopyruvate decarboxylase activity"/>
    <property type="evidence" value="ECO:0007669"/>
    <property type="project" value="TreeGrafter"/>
</dbReference>
<dbReference type="SUPFAM" id="SSF142823">
    <property type="entry name" value="ComB-like"/>
    <property type="match status" value="1"/>
</dbReference>
<evidence type="ECO:0000256" key="1">
    <source>
        <dbReference type="ARBA" id="ARBA00001946"/>
    </source>
</evidence>
<dbReference type="GO" id="GO:0000287">
    <property type="term" value="F:magnesium ion binding"/>
    <property type="evidence" value="ECO:0007669"/>
    <property type="project" value="UniProtKB-UniRule"/>
</dbReference>
<dbReference type="EC" id="3.1.3.71" evidence="3 8"/>
<dbReference type="RefSeq" id="WP_109644550.1">
    <property type="nucleotide sequence ID" value="NZ_QGGB01000002.1"/>
</dbReference>
<dbReference type="OrthoDB" id="4913at2"/>
<evidence type="ECO:0000256" key="6">
    <source>
        <dbReference type="ARBA" id="ARBA00022842"/>
    </source>
</evidence>
<proteinExistence type="inferred from homology"/>
<reference evidence="9 10" key="1">
    <citation type="submission" date="2018-05" db="EMBL/GenBank/DDBJ databases">
        <title>Rhodohalobacter halophilus gen. nov., sp. nov., a moderately halophilic member of the family Balneolaceae.</title>
        <authorList>
            <person name="Liu Z.-W."/>
        </authorList>
    </citation>
    <scope>NUCLEOTIDE SEQUENCE [LARGE SCALE GENOMIC DNA]</scope>
    <source>
        <strain evidence="9 10">8A47</strain>
    </source>
</reference>
<dbReference type="InterPro" id="IPR036702">
    <property type="entry name" value="ComB-like_sf"/>
</dbReference>
<accession>A0A316TVH2</accession>
<dbReference type="Gene3D" id="3.90.1560.10">
    <property type="entry name" value="ComB-like"/>
    <property type="match status" value="1"/>
</dbReference>
<dbReference type="FunFam" id="3.90.1560.10:FF:000001">
    <property type="entry name" value="Probable 2-phosphosulfolactate phosphatase"/>
    <property type="match status" value="1"/>
</dbReference>
<dbReference type="Proteomes" id="UP000245533">
    <property type="component" value="Unassembled WGS sequence"/>
</dbReference>
<comment type="catalytic activity">
    <reaction evidence="7 8">
        <text>(2R)-O-phospho-3-sulfolactate + H2O = (2R)-3-sulfolactate + phosphate</text>
        <dbReference type="Rhea" id="RHEA:23416"/>
        <dbReference type="ChEBI" id="CHEBI:15377"/>
        <dbReference type="ChEBI" id="CHEBI:15597"/>
        <dbReference type="ChEBI" id="CHEBI:43474"/>
        <dbReference type="ChEBI" id="CHEBI:58738"/>
        <dbReference type="EC" id="3.1.3.71"/>
    </reaction>
</comment>
<organism evidence="9 10">
    <name type="scientific">Rhodohalobacter mucosus</name>
    <dbReference type="NCBI Taxonomy" id="2079485"/>
    <lineage>
        <taxon>Bacteria</taxon>
        <taxon>Pseudomonadati</taxon>
        <taxon>Balneolota</taxon>
        <taxon>Balneolia</taxon>
        <taxon>Balneolales</taxon>
        <taxon>Balneolaceae</taxon>
        <taxon>Rhodohalobacter</taxon>
    </lineage>
</organism>
<dbReference type="PANTHER" id="PTHR37311">
    <property type="entry name" value="2-PHOSPHOSULFOLACTATE PHOSPHATASE-RELATED"/>
    <property type="match status" value="1"/>
</dbReference>
<keyword evidence="5 8" id="KW-0378">Hydrolase</keyword>
<protein>
    <recommendedName>
        <fullName evidence="4 8">Probable 2-phosphosulfolactate phosphatase</fullName>
        <ecNumber evidence="3 8">3.1.3.71</ecNumber>
    </recommendedName>
</protein>
<evidence type="ECO:0000256" key="5">
    <source>
        <dbReference type="ARBA" id="ARBA00022801"/>
    </source>
</evidence>
<name>A0A316TVH2_9BACT</name>
<comment type="caution">
    <text evidence="9">The sequence shown here is derived from an EMBL/GenBank/DDBJ whole genome shotgun (WGS) entry which is preliminary data.</text>
</comment>
<evidence type="ECO:0000313" key="9">
    <source>
        <dbReference type="EMBL" id="PWN07928.1"/>
    </source>
</evidence>
<evidence type="ECO:0000256" key="2">
    <source>
        <dbReference type="ARBA" id="ARBA00009997"/>
    </source>
</evidence>
<dbReference type="EMBL" id="QGGB01000002">
    <property type="protein sequence ID" value="PWN07928.1"/>
    <property type="molecule type" value="Genomic_DNA"/>
</dbReference>
<evidence type="ECO:0000256" key="8">
    <source>
        <dbReference type="HAMAP-Rule" id="MF_00490"/>
    </source>
</evidence>
<comment type="similarity">
    <text evidence="2 8">Belongs to the ComB family.</text>
</comment>
<dbReference type="InterPro" id="IPR005238">
    <property type="entry name" value="ComB-like"/>
</dbReference>
<comment type="cofactor">
    <cofactor evidence="1 8">
        <name>Mg(2+)</name>
        <dbReference type="ChEBI" id="CHEBI:18420"/>
    </cofactor>
</comment>
<dbReference type="GO" id="GO:0050532">
    <property type="term" value="F:2-phosphosulfolactate phosphatase activity"/>
    <property type="evidence" value="ECO:0007669"/>
    <property type="project" value="UniProtKB-UniRule"/>
</dbReference>
<evidence type="ECO:0000256" key="3">
    <source>
        <dbReference type="ARBA" id="ARBA00012953"/>
    </source>
</evidence>
<evidence type="ECO:0000256" key="7">
    <source>
        <dbReference type="ARBA" id="ARBA00033711"/>
    </source>
</evidence>
<keyword evidence="6 8" id="KW-0460">Magnesium</keyword>
<dbReference type="PANTHER" id="PTHR37311:SF1">
    <property type="entry name" value="2-PHOSPHOSULFOLACTATE PHOSPHATASE-RELATED"/>
    <property type="match status" value="1"/>
</dbReference>
<sequence>MIQARSIDVFFSAQSFQENDLRNKTVVVIDVLRATSTMVTALMNGARGVIPVGDMGEASKISQNLDSENHLLCGEKDGVKIEGYDLGNSPLEYTREHVEGKTLIFNTTNGTKAVKKSMGASNVMIGAFLNLTAVSRYLESSQNDVILLCAGWKGRLALEDTLLAGAIIYKLYGGSLPDTAPDGAKVAFGLFEKYRDDIESVILQSNHAVRLADIVENNDVSYCCKIDLCDIVPVLTDGIIS</sequence>
<evidence type="ECO:0000313" key="10">
    <source>
        <dbReference type="Proteomes" id="UP000245533"/>
    </source>
</evidence>
<gene>
    <name evidence="8" type="primary">comB</name>
    <name evidence="9" type="ORF">DDZ15_02645</name>
</gene>
<dbReference type="Pfam" id="PF04029">
    <property type="entry name" value="2-ph_phosp"/>
    <property type="match status" value="1"/>
</dbReference>